<dbReference type="Proteomes" id="UP000244571">
    <property type="component" value="Chromosome"/>
</dbReference>
<reference evidence="9 10" key="1">
    <citation type="submission" date="2018-04" db="EMBL/GenBank/DDBJ databases">
        <title>Bordetella sp. HZ20 isolated from seawater.</title>
        <authorList>
            <person name="Sun C."/>
        </authorList>
    </citation>
    <scope>NUCLEOTIDE SEQUENCE [LARGE SCALE GENOMIC DNA]</scope>
    <source>
        <strain evidence="9 10">HZ20</strain>
    </source>
</reference>
<dbReference type="InterPro" id="IPR050388">
    <property type="entry name" value="ABC_Ni/Peptide_Import"/>
</dbReference>
<dbReference type="PANTHER" id="PTHR43297:SF2">
    <property type="entry name" value="DIPEPTIDE TRANSPORT ATP-BINDING PROTEIN DPPD"/>
    <property type="match status" value="1"/>
</dbReference>
<dbReference type="NCBIfam" id="TIGR01727">
    <property type="entry name" value="oligo_HPY"/>
    <property type="match status" value="1"/>
</dbReference>
<dbReference type="GO" id="GO:0015833">
    <property type="term" value="P:peptide transport"/>
    <property type="evidence" value="ECO:0007669"/>
    <property type="project" value="InterPro"/>
</dbReference>
<sequence>MTTAVISHFVGHRKSWEEQSRPVGLTRAVAPEKTESSQEALLSIRDLRVSFDTGSHLVPVLHGVDLDLLRGETLGVVGESGCGKSVTWMAVMRLLGNRARISGQIRLEGEDISRFDERAMTRVRGNRIAMIFQDPSSSLNPVQTIGRQLTEAIRLHQGLRGDAARAEAVRLLERVNIPSARTRLSAWPHELSGGMNQRVMIAMALAGQPELLVADEPTTALDVTIQAQILDLLQDLQKETGMGLVLISHDLGVIAQVCDRVMVMYAGRVVEQAPATALFTQPRHPYTRGLMAALPDLDGPVSRLRAIAGTVPSPTALPKGCSFAPRCQARTTLCEESRPGLLLALPEGHVNDEHTVACWEARP</sequence>
<name>A0A2R4XKC8_9BURK</name>
<dbReference type="Pfam" id="PF08352">
    <property type="entry name" value="oligo_HPY"/>
    <property type="match status" value="1"/>
</dbReference>
<evidence type="ECO:0000256" key="3">
    <source>
        <dbReference type="ARBA" id="ARBA00022448"/>
    </source>
</evidence>
<dbReference type="InterPro" id="IPR003439">
    <property type="entry name" value="ABC_transporter-like_ATP-bd"/>
</dbReference>
<evidence type="ECO:0000313" key="9">
    <source>
        <dbReference type="EMBL" id="AWB34233.1"/>
    </source>
</evidence>
<evidence type="ECO:0000259" key="8">
    <source>
        <dbReference type="PROSITE" id="PS50893"/>
    </source>
</evidence>
<dbReference type="Gene3D" id="3.40.50.300">
    <property type="entry name" value="P-loop containing nucleotide triphosphate hydrolases"/>
    <property type="match status" value="1"/>
</dbReference>
<accession>A0A2R4XKC8</accession>
<evidence type="ECO:0000256" key="6">
    <source>
        <dbReference type="ARBA" id="ARBA00022840"/>
    </source>
</evidence>
<dbReference type="FunFam" id="3.40.50.300:FF:000016">
    <property type="entry name" value="Oligopeptide ABC transporter ATP-binding component"/>
    <property type="match status" value="1"/>
</dbReference>
<organism evidence="9 10">
    <name type="scientific">Orrella marina</name>
    <dbReference type="NCBI Taxonomy" id="2163011"/>
    <lineage>
        <taxon>Bacteria</taxon>
        <taxon>Pseudomonadati</taxon>
        <taxon>Pseudomonadota</taxon>
        <taxon>Betaproteobacteria</taxon>
        <taxon>Burkholderiales</taxon>
        <taxon>Alcaligenaceae</taxon>
        <taxon>Orrella</taxon>
    </lineage>
</organism>
<gene>
    <name evidence="9" type="ORF">DBV39_11545</name>
</gene>
<dbReference type="AlphaFoldDB" id="A0A2R4XKC8"/>
<dbReference type="GO" id="GO:0005886">
    <property type="term" value="C:plasma membrane"/>
    <property type="evidence" value="ECO:0007669"/>
    <property type="project" value="UniProtKB-SubCell"/>
</dbReference>
<dbReference type="InterPro" id="IPR003593">
    <property type="entry name" value="AAA+_ATPase"/>
</dbReference>
<dbReference type="PANTHER" id="PTHR43297">
    <property type="entry name" value="OLIGOPEPTIDE TRANSPORT ATP-BINDING PROTEIN APPD"/>
    <property type="match status" value="1"/>
</dbReference>
<evidence type="ECO:0000256" key="5">
    <source>
        <dbReference type="ARBA" id="ARBA00022741"/>
    </source>
</evidence>
<evidence type="ECO:0000256" key="7">
    <source>
        <dbReference type="ARBA" id="ARBA00023136"/>
    </source>
</evidence>
<evidence type="ECO:0000256" key="1">
    <source>
        <dbReference type="ARBA" id="ARBA00004417"/>
    </source>
</evidence>
<dbReference type="Pfam" id="PF00005">
    <property type="entry name" value="ABC_tran"/>
    <property type="match status" value="1"/>
</dbReference>
<dbReference type="GO" id="GO:0055085">
    <property type="term" value="P:transmembrane transport"/>
    <property type="evidence" value="ECO:0007669"/>
    <property type="project" value="UniProtKB-ARBA"/>
</dbReference>
<keyword evidence="4" id="KW-1003">Cell membrane</keyword>
<dbReference type="GO" id="GO:0016887">
    <property type="term" value="F:ATP hydrolysis activity"/>
    <property type="evidence" value="ECO:0007669"/>
    <property type="project" value="InterPro"/>
</dbReference>
<dbReference type="RefSeq" id="WP_108621649.1">
    <property type="nucleotide sequence ID" value="NZ_CP028901.1"/>
</dbReference>
<dbReference type="GO" id="GO:0005524">
    <property type="term" value="F:ATP binding"/>
    <property type="evidence" value="ECO:0007669"/>
    <property type="project" value="UniProtKB-KW"/>
</dbReference>
<evidence type="ECO:0000313" key="10">
    <source>
        <dbReference type="Proteomes" id="UP000244571"/>
    </source>
</evidence>
<dbReference type="SUPFAM" id="SSF52540">
    <property type="entry name" value="P-loop containing nucleoside triphosphate hydrolases"/>
    <property type="match status" value="1"/>
</dbReference>
<keyword evidence="5" id="KW-0547">Nucleotide-binding</keyword>
<dbReference type="InterPro" id="IPR013563">
    <property type="entry name" value="Oligopep_ABC_C"/>
</dbReference>
<dbReference type="CDD" id="cd03257">
    <property type="entry name" value="ABC_NikE_OppD_transporters"/>
    <property type="match status" value="1"/>
</dbReference>
<keyword evidence="7" id="KW-0472">Membrane</keyword>
<evidence type="ECO:0000256" key="4">
    <source>
        <dbReference type="ARBA" id="ARBA00022475"/>
    </source>
</evidence>
<dbReference type="InterPro" id="IPR027417">
    <property type="entry name" value="P-loop_NTPase"/>
</dbReference>
<dbReference type="EMBL" id="CP028901">
    <property type="protein sequence ID" value="AWB34233.1"/>
    <property type="molecule type" value="Genomic_DNA"/>
</dbReference>
<dbReference type="PROSITE" id="PS50893">
    <property type="entry name" value="ABC_TRANSPORTER_2"/>
    <property type="match status" value="1"/>
</dbReference>
<protein>
    <submittedName>
        <fullName evidence="9">Dipeptide/oligopeptide/nickel ABC transporter ATP-binding protein</fullName>
    </submittedName>
</protein>
<keyword evidence="6 9" id="KW-0067">ATP-binding</keyword>
<dbReference type="KEGG" id="boz:DBV39_11545"/>
<keyword evidence="3" id="KW-0813">Transport</keyword>
<keyword evidence="10" id="KW-1185">Reference proteome</keyword>
<feature type="domain" description="ABC transporter" evidence="8">
    <location>
        <begin position="44"/>
        <end position="291"/>
    </location>
</feature>
<comment type="similarity">
    <text evidence="2">Belongs to the ABC transporter superfamily.</text>
</comment>
<dbReference type="OrthoDB" id="9802772at2"/>
<comment type="subcellular location">
    <subcellularLocation>
        <location evidence="1">Cell inner membrane</location>
        <topology evidence="1">Peripheral membrane protein</topology>
    </subcellularLocation>
</comment>
<proteinExistence type="inferred from homology"/>
<dbReference type="SMART" id="SM00382">
    <property type="entry name" value="AAA"/>
    <property type="match status" value="1"/>
</dbReference>
<evidence type="ECO:0000256" key="2">
    <source>
        <dbReference type="ARBA" id="ARBA00005417"/>
    </source>
</evidence>